<dbReference type="Proteomes" id="UP000318821">
    <property type="component" value="Unassembled WGS sequence"/>
</dbReference>
<comment type="caution">
    <text evidence="7">The sequence shown here is derived from an EMBL/GenBank/DDBJ whole genome shotgun (WGS) entry which is preliminary data.</text>
</comment>
<feature type="region of interest" description="Disordered" evidence="5">
    <location>
        <begin position="204"/>
        <end position="224"/>
    </location>
</feature>
<feature type="region of interest" description="Disordered" evidence="5">
    <location>
        <begin position="2110"/>
        <end position="2200"/>
    </location>
</feature>
<feature type="region of interest" description="Disordered" evidence="5">
    <location>
        <begin position="108"/>
        <end position="137"/>
    </location>
</feature>
<dbReference type="VEuPathDB" id="TriTrypDB:LDHU3_29.1750"/>
<feature type="compositionally biased region" description="Polar residues" evidence="5">
    <location>
        <begin position="343"/>
        <end position="359"/>
    </location>
</feature>
<feature type="compositionally biased region" description="Low complexity" evidence="5">
    <location>
        <begin position="2307"/>
        <end position="2316"/>
    </location>
</feature>
<feature type="compositionally biased region" description="Polar residues" evidence="5">
    <location>
        <begin position="1064"/>
        <end position="1076"/>
    </location>
</feature>
<accession>A0A504XSM5</accession>
<keyword evidence="4 6" id="KW-0472">Membrane</keyword>
<feature type="compositionally biased region" description="Basic and acidic residues" evidence="5">
    <location>
        <begin position="1212"/>
        <end position="1232"/>
    </location>
</feature>
<dbReference type="GO" id="GO:0016020">
    <property type="term" value="C:membrane"/>
    <property type="evidence" value="ECO:0007669"/>
    <property type="project" value="UniProtKB-SubCell"/>
</dbReference>
<organism evidence="7 8">
    <name type="scientific">Leishmania donovani</name>
    <dbReference type="NCBI Taxonomy" id="5661"/>
    <lineage>
        <taxon>Eukaryota</taxon>
        <taxon>Discoba</taxon>
        <taxon>Euglenozoa</taxon>
        <taxon>Kinetoplastea</taxon>
        <taxon>Metakinetoplastina</taxon>
        <taxon>Trypanosomatida</taxon>
        <taxon>Trypanosomatidae</taxon>
        <taxon>Leishmaniinae</taxon>
        <taxon>Leishmania</taxon>
    </lineage>
</organism>
<feature type="region of interest" description="Disordered" evidence="5">
    <location>
        <begin position="1054"/>
        <end position="1087"/>
    </location>
</feature>
<feature type="transmembrane region" description="Helical" evidence="6">
    <location>
        <begin position="2629"/>
        <end position="2650"/>
    </location>
</feature>
<evidence type="ECO:0000256" key="3">
    <source>
        <dbReference type="ARBA" id="ARBA00022989"/>
    </source>
</evidence>
<dbReference type="VEuPathDB" id="TriTrypDB:LdCL_290017900"/>
<feature type="compositionally biased region" description="Polar residues" evidence="5">
    <location>
        <begin position="2398"/>
        <end position="2413"/>
    </location>
</feature>
<feature type="transmembrane region" description="Helical" evidence="6">
    <location>
        <begin position="3390"/>
        <end position="3410"/>
    </location>
</feature>
<feature type="compositionally biased region" description="Low complexity" evidence="5">
    <location>
        <begin position="1199"/>
        <end position="1208"/>
    </location>
</feature>
<dbReference type="VEuPathDB" id="TriTrypDB:LdCL_290018000"/>
<dbReference type="VEuPathDB" id="TriTrypDB:LdBPK_291290.1"/>
<feature type="region of interest" description="Disordered" evidence="5">
    <location>
        <begin position="825"/>
        <end position="871"/>
    </location>
</feature>
<comment type="subcellular location">
    <subcellularLocation>
        <location evidence="1">Membrane</location>
        <topology evidence="1">Multi-pass membrane protein</topology>
    </subcellularLocation>
</comment>
<feature type="region of interest" description="Disordered" evidence="5">
    <location>
        <begin position="2281"/>
        <end position="2317"/>
    </location>
</feature>
<feature type="region of interest" description="Disordered" evidence="5">
    <location>
        <begin position="2377"/>
        <end position="2413"/>
    </location>
</feature>
<name>A0A504XSM5_LEIDO</name>
<feature type="region of interest" description="Disordered" evidence="5">
    <location>
        <begin position="2255"/>
        <end position="2274"/>
    </location>
</feature>
<feature type="region of interest" description="Disordered" evidence="5">
    <location>
        <begin position="1483"/>
        <end position="1510"/>
    </location>
</feature>
<feature type="region of interest" description="Disordered" evidence="5">
    <location>
        <begin position="279"/>
        <end position="380"/>
    </location>
</feature>
<feature type="transmembrane region" description="Helical" evidence="6">
    <location>
        <begin position="2571"/>
        <end position="2592"/>
    </location>
</feature>
<feature type="region of interest" description="Disordered" evidence="5">
    <location>
        <begin position="3272"/>
        <end position="3329"/>
    </location>
</feature>
<dbReference type="VEuPathDB" id="TriTrypDB:LdBPK_291280.1"/>
<feature type="region of interest" description="Disordered" evidence="5">
    <location>
        <begin position="1172"/>
        <end position="1278"/>
    </location>
</feature>
<feature type="compositionally biased region" description="Gly residues" evidence="5">
    <location>
        <begin position="280"/>
        <end position="289"/>
    </location>
</feature>
<protein>
    <submittedName>
        <fullName evidence="7">Putative integral membrane protein</fullName>
    </submittedName>
</protein>
<feature type="compositionally biased region" description="Polar residues" evidence="5">
    <location>
        <begin position="845"/>
        <end position="859"/>
    </location>
</feature>
<feature type="transmembrane region" description="Helical" evidence="6">
    <location>
        <begin position="3430"/>
        <end position="3453"/>
    </location>
</feature>
<feature type="compositionally biased region" description="Basic and acidic residues" evidence="5">
    <location>
        <begin position="1177"/>
        <end position="1189"/>
    </location>
</feature>
<feature type="transmembrane region" description="Helical" evidence="6">
    <location>
        <begin position="3226"/>
        <end position="3246"/>
    </location>
</feature>
<dbReference type="GO" id="GO:0016236">
    <property type="term" value="P:macroautophagy"/>
    <property type="evidence" value="ECO:0007669"/>
    <property type="project" value="TreeGrafter"/>
</dbReference>
<keyword evidence="3 6" id="KW-1133">Transmembrane helix</keyword>
<feature type="region of interest" description="Disordered" evidence="5">
    <location>
        <begin position="498"/>
        <end position="558"/>
    </location>
</feature>
<feature type="region of interest" description="Disordered" evidence="5">
    <location>
        <begin position="1400"/>
        <end position="1425"/>
    </location>
</feature>
<reference evidence="8" key="1">
    <citation type="submission" date="2019-02" db="EMBL/GenBank/DDBJ databases">
        <title>FDA dAtabase for Regulatory Grade micrObial Sequences (FDA-ARGOS): Supporting development and validation of Infectious Disease Dx tests.</title>
        <authorList>
            <person name="Duncan R."/>
            <person name="Fisher C."/>
            <person name="Tallon L."/>
            <person name="Sadzewicz L."/>
            <person name="Sengamalay N."/>
            <person name="Ott S."/>
            <person name="Godinez A."/>
            <person name="Nagaraj S."/>
            <person name="Vavikolanu K."/>
            <person name="Vyas G."/>
            <person name="Nadendla S."/>
            <person name="Aluvathingal J."/>
            <person name="Sichtig H."/>
        </authorList>
    </citation>
    <scope>NUCLEOTIDE SEQUENCE [LARGE SCALE GENOMIC DNA]</scope>
    <source>
        <strain evidence="8">FDAARGOS_360</strain>
    </source>
</reference>
<feature type="compositionally biased region" description="Pro residues" evidence="5">
    <location>
        <begin position="2112"/>
        <end position="2121"/>
    </location>
</feature>
<feature type="compositionally biased region" description="Polar residues" evidence="5">
    <location>
        <begin position="295"/>
        <end position="314"/>
    </location>
</feature>
<evidence type="ECO:0000313" key="7">
    <source>
        <dbReference type="EMBL" id="TPP50785.1"/>
    </source>
</evidence>
<feature type="transmembrane region" description="Helical" evidence="6">
    <location>
        <begin position="2656"/>
        <end position="2674"/>
    </location>
</feature>
<evidence type="ECO:0000256" key="6">
    <source>
        <dbReference type="SAM" id="Phobius"/>
    </source>
</evidence>
<evidence type="ECO:0000256" key="5">
    <source>
        <dbReference type="SAM" id="MobiDB-lite"/>
    </source>
</evidence>
<dbReference type="GO" id="GO:0005783">
    <property type="term" value="C:endoplasmic reticulum"/>
    <property type="evidence" value="ECO:0007669"/>
    <property type="project" value="TreeGrafter"/>
</dbReference>
<dbReference type="VEuPathDB" id="TriTrypDB:LDHU3_29.1780"/>
<feature type="compositionally biased region" description="Low complexity" evidence="5">
    <location>
        <begin position="2261"/>
        <end position="2274"/>
    </location>
</feature>
<evidence type="ECO:0000313" key="8">
    <source>
        <dbReference type="Proteomes" id="UP000318821"/>
    </source>
</evidence>
<dbReference type="EMBL" id="RHLD01000010">
    <property type="protein sequence ID" value="TPP50785.1"/>
    <property type="molecule type" value="Genomic_DNA"/>
</dbReference>
<gene>
    <name evidence="7" type="ORF">CGC20_25490</name>
</gene>
<dbReference type="VEuPathDB" id="TriTrypDB:LdCL_290017800"/>
<feature type="region of interest" description="Disordered" evidence="5">
    <location>
        <begin position="2518"/>
        <end position="2541"/>
    </location>
</feature>
<keyword evidence="2 6" id="KW-0812">Transmembrane</keyword>
<sequence length="3488" mass="363424">MDYVLGVLYVTKRYEPLDTSRVHPGGSVPHRTQSSLLHPTAFSMNSLAGVPVMPDIVGAGSENDNDHTAAAAEYLLTPKAGSTNVSWAVPVSVTAKATPLVKEAKVVEATSPLRRGGNAETEPSSSPFPPRTPTLSVDRAPVMTLPLHLPGSRRRSSSLAASGMLPLPTAAAAAAADHTLSFPREGSVLSPLVLGVPTPVITSDAAHSATGGGGGPTASGGRPAIRPQRLEYSVPTKVIAGKYVLLYLPPPQRAGETSAAGLWGSVGAGSAPVFTSSGGAASGGGGAGASGARAHQTSTLLQSPQMDPSKQRLGSSTSSSSSFMTGVSPHTMSAGGVRPNFSAPMSKSVDPSVSTSTATVGGHHLSNHHASHSGAGGGPGAAARQAIVRAAAAAASTQQKLLLFYCLLLHGLAHQKLMQEKTSAPLLEGRDDMDPATTGPVPVAVLELQYTTEGPVRSNPGGVSSTSTLGGSIGASAGADGHGGVALISPGGTAGGGVGVGSAASPPPSGSRTQVYSPLPVSLSPHSGPDGVRGVSMQPGASFSGGGHLSTTASGSASPRASSAIPLFHNVGDPFAARSETCAEEGSATAAAVLRELLRGSLSNADVVATQRLSSVLRHLLDGQPDVWLSPDNIVFDSEITQSPYYGGWYSVESNDGYRRVMQMCNIQSWPAVVLVDPAGNVVTVEALHYMEEELARYIDEVDASVARASALRAAAPTTSPIAAAASLATGAGSTSKSATAKALVSASSPSPQASEVSQQASAVPPLPQYRADIIELDVTEKSRSSPQPRAPLVAESPALSLLQGVATAAGRSNTNPLTSHVEVAADDGDASTSDSAHTPKRRSTSLLGSTGRLESSASVHDPQIPTAEPTPIKAAPITAHYVVDSSGHSATSTATPATASISAVTVSPLLPNASMSNNELAAGVQQGMMSPGRLEAKDEQGDEQGVLIAEQPFDTAMPSLTRFATDDDSDNTWQKNADKVCKKSISLTTQPLCHLSMPALYRSATTTASSATFSPNNVCMTKGHASFPSWDPKAYGGDVAGVLAVSDLDSEMDIPNQLGKTEVSGTRASKDSSSSAREEGGRNKAPTIQVPLASALPLADAVASSAVAHVKTADGFIAAAPGAPSISPSSSPAPLPMFSSRFPWNRVLADPLTVHAPLSFVTASVVTATTAASADAPKKDENAPKGDKTGSSPPLPSLRPFSRRASAITSRGERRRGDAKDGREDSSDFDRTTGSPSAGAAGARCSTTPSRTPAATAVVTSSAVPRHAGLSSASNSISEPPAAIALSHDNLSPRSGGMRGAAAAPLMWSGRRLPMHPLHRLAFCTVTGREVRERARQAANDTALSSSELGKANGQSIAAPVMQEAVHQSMADAPNESPVLPSLSVADSVDDASARRLPVQRGLSCQPRSPLPSTPAPPQPSLSDAATQRIMERLLENWQREVSVKLHQCTHLLILFGAGWHPGMPKFVRAVRRLYSAINPPPSASAGAPASRKGSHDDGGDAGGLRGGLSGLKVRGSNSQLSAEDDDVAPFASLKGFGNSLMDWAGGGLVGFAGGCGDASSRHDMRSFCSFAHADADGGNASEEGERMASASPSVEAAAVADKCAASDAAPRRCVQVIYVSADESLQGVCSAMTEMPADWLCVSPYVAQSTLERQLQKHASEMARCIFHVKSFPRMVVVELPSAQQQQQPTNAGRTAAVRTGVISAEDGDEVEDELGDPAGTLKALCDTTVMSQQLLGQRLDGLWKVVQLHGETHLCDDPEGKEFPWTSESADVLRMKHENVSAFSRLGQQMFSSFTSDFRQPQQDLLHTALSSRPSPPLKGSSPDVFEDAMLLRSPTELLSVSGTSTKKAAAVEKDGWAATADAVSLHQPVERLFPPIKPFLVADGELPSLLERGGYFVVLGAFGSVDSQLHQQCVNALDEVRRWFYAEVEARKQRAWSEPTQLQVMAPHGTYATSFTVGGDRVTLSPAVLHATAGGSTGLEEYTLPTRYSPSITAATALSVASGGADLGSASALHRPGHINFSNRSGSAPLFLEDGWSETRGGLSPKLAAMSSPMPGPLTLQLDSPAGLHGLHVSGAHSLTSAATAHKPAAAARPLPTVYFYDSILSHPPAPDSPPSAPATHHGGGVREHDEHGVDEEGGLRVRATLLRQASPAPTGTPAGTLRRRLGSGGESAEAAAASSPSLAPPPRVPDNTSALRRQHAKDLALFQEYIIAPILEADEKQLPVREGELYLACVRWPQRTSAVLRRRLASEGRPNASAQASSTGSAAGLPASLVSSSAAGGSVGGGTASPASGVNPALRGLSSSQSSGQAQVLPEVITRRSSTPSGASPLPSSPTTTPVLGNVSAVAAAATTGVGSASSHIITPAMTPVVLPSSSSSTAANAGGGSASGNATDLSSPSLGATNPHTSAATSLSNTMIEEEGKEGSPYPDSTPLASVEAINLVTSQVRQEVHNFFQGVVESFGVVLVWSYALDKRRARDGAEVTDEQGRFSPPPFSSTPLADVAEGAAAEGALATTPMPGSAAPLPRTAALSGSGSGAPRLARTFLMPSWSLLERDPKLWMLLRKNLLANLALACLTLMYMGLSRCLASNTPSFLSRAAAGGRSATTASLSADARSSNGTTATRSLTTSLVFLLLLWSVRLGLWMLKYVGQWPFYTLLQIIGLVWFSQLYRETWLVRKGWVLRGTELREAPAAGSGDGEDGTSYEARGFSSSLLLMCTALLRSVPPYVRHTTNLVWRMITHKGPTAVLQDWSQTMSTSPDPFATVVLQLEAISEVLFKALATMSFALFASAIERLPLIGTPLCAVLNAQLYVFYVFDYRYAAQQQPDAVHHRGSALTYQLRHFEQCSMYYAGYGMSSAVLSLWLTHQLGTVVSVCAVSVLYSWQVVWSGFAVPLPSSRPVPLFSVWFYAVDMAQRHYAQHILAVFPTLIRSTQPLMAYPGFFRLTAAARVALMALCLALALICVAAVAAPTFSASSAAQQYRDRRVAHLRAALLDKAPYHAEALPDPPLEWGVHTACKKFGRGCPDSYVEFLEELVASLKGEVADGDGRDVADAVAEKRKGTEHATCQAQTELGNNAATRVASVVEAPERCISGVDDRVADAAVSLAALLPGDLRLPLQLTWPYEARKRLENLLHLLATRESELRRDGVAPAPLQRLYHVPSAEHIHLVEDLDGAVTARLHTACAIGSASSSAPLPAGWTLQKWEDMYGLWCRHLLTWAWGWTFYIAVPSAFLVCVLLWLCVGDAWTEAAEAFVVNASAVTADAAGQDDGVVKEASASRGTTPSATPHECRPPSATTGSPSTLTASSAVHGAEAAPSTSPVTSVALAEGRRDTPPAGYGAVPASEHCPHQHQGQLEGQRQRRAALLRRRFAVSALHRSPTLFFLKLRLLLCLLVAGQLLWSLWRVLAASYDVTASAAPLVQFFLPSWLLGCLSVYLVVPLQMMVLGTALKGALSAHEELLSFQAKCAAEQRALLNAAGVLPLGG</sequence>
<evidence type="ECO:0000256" key="1">
    <source>
        <dbReference type="ARBA" id="ARBA00004141"/>
    </source>
</evidence>
<feature type="compositionally biased region" description="Low complexity" evidence="5">
    <location>
        <begin position="2175"/>
        <end position="2186"/>
    </location>
</feature>
<feature type="compositionally biased region" description="Pro residues" evidence="5">
    <location>
        <begin position="1410"/>
        <end position="1421"/>
    </location>
</feature>
<evidence type="ECO:0000256" key="2">
    <source>
        <dbReference type="ARBA" id="ARBA00022692"/>
    </source>
</evidence>
<feature type="transmembrane region" description="Helical" evidence="6">
    <location>
        <begin position="2954"/>
        <end position="2976"/>
    </location>
</feature>
<dbReference type="VEuPathDB" id="TriTrypDB:LdBPK_291270.1"/>
<dbReference type="PANTHER" id="PTHR21389:SF0">
    <property type="entry name" value="ETOPOSIDE-INDUCED PROTEIN 2.4 HOMOLOG"/>
    <property type="match status" value="1"/>
</dbReference>
<evidence type="ECO:0000256" key="4">
    <source>
        <dbReference type="ARBA" id="ARBA00023136"/>
    </source>
</evidence>
<dbReference type="PANTHER" id="PTHR21389">
    <property type="entry name" value="P53 INDUCED PROTEIN"/>
    <property type="match status" value="1"/>
</dbReference>
<feature type="compositionally biased region" description="Low complexity" evidence="5">
    <location>
        <begin position="1239"/>
        <end position="1267"/>
    </location>
</feature>
<dbReference type="VEuPathDB" id="TriTrypDB:LDHU3_29.1760"/>
<feature type="compositionally biased region" description="Polar residues" evidence="5">
    <location>
        <begin position="3298"/>
        <end position="3311"/>
    </location>
</feature>
<proteinExistence type="predicted"/>